<evidence type="ECO:0000256" key="4">
    <source>
        <dbReference type="ARBA" id="ARBA00023237"/>
    </source>
</evidence>
<evidence type="ECO:0000313" key="6">
    <source>
        <dbReference type="EMBL" id="GGS35109.1"/>
    </source>
</evidence>
<keyword evidence="7" id="KW-1185">Reference proteome</keyword>
<reference evidence="7" key="1">
    <citation type="journal article" date="2019" name="Int. J. Syst. Evol. Microbiol.">
        <title>The Global Catalogue of Microorganisms (GCM) 10K type strain sequencing project: providing services to taxonomists for standard genome sequencing and annotation.</title>
        <authorList>
            <consortium name="The Broad Institute Genomics Platform"/>
            <consortium name="The Broad Institute Genome Sequencing Center for Infectious Disease"/>
            <person name="Wu L."/>
            <person name="Ma J."/>
        </authorList>
    </citation>
    <scope>NUCLEOTIDE SEQUENCE [LARGE SCALE GENOMIC DNA]</scope>
    <source>
        <strain evidence="7">JCM 31406</strain>
    </source>
</reference>
<dbReference type="Proteomes" id="UP000620633">
    <property type="component" value="Unassembled WGS sequence"/>
</dbReference>
<keyword evidence="5" id="KW-1133">Transmembrane helix</keyword>
<evidence type="ECO:0000256" key="2">
    <source>
        <dbReference type="ARBA" id="ARBA00004418"/>
    </source>
</evidence>
<dbReference type="InterPro" id="IPR045584">
    <property type="entry name" value="Pilin-like"/>
</dbReference>
<dbReference type="InterPro" id="IPR012902">
    <property type="entry name" value="N_methyl_site"/>
</dbReference>
<dbReference type="Pfam" id="PF07963">
    <property type="entry name" value="N_methyl"/>
    <property type="match status" value="1"/>
</dbReference>
<protein>
    <recommendedName>
        <fullName evidence="8">Prepilin-type N-terminal cleavage/methylation domain-containing protein</fullName>
    </recommendedName>
</protein>
<dbReference type="RefSeq" id="WP_189102841.1">
    <property type="nucleotide sequence ID" value="NZ_BMQO01000016.1"/>
</dbReference>
<feature type="transmembrane region" description="Helical" evidence="5">
    <location>
        <begin position="12"/>
        <end position="34"/>
    </location>
</feature>
<evidence type="ECO:0000256" key="1">
    <source>
        <dbReference type="ARBA" id="ARBA00004203"/>
    </source>
</evidence>
<keyword evidence="5" id="KW-0812">Transmembrane</keyword>
<comment type="caution">
    <text evidence="6">The sequence shown here is derived from an EMBL/GenBank/DDBJ whole genome shotgun (WGS) entry which is preliminary data.</text>
</comment>
<dbReference type="NCBIfam" id="TIGR02532">
    <property type="entry name" value="IV_pilin_GFxxxE"/>
    <property type="match status" value="1"/>
</dbReference>
<proteinExistence type="predicted"/>
<evidence type="ECO:0000313" key="7">
    <source>
        <dbReference type="Proteomes" id="UP000620633"/>
    </source>
</evidence>
<keyword evidence="5" id="KW-0472">Membrane</keyword>
<evidence type="ECO:0000256" key="3">
    <source>
        <dbReference type="ARBA" id="ARBA00022764"/>
    </source>
</evidence>
<evidence type="ECO:0008006" key="8">
    <source>
        <dbReference type="Google" id="ProtNLM"/>
    </source>
</evidence>
<organism evidence="6 7">
    <name type="scientific">Deinococcus knuensis</name>
    <dbReference type="NCBI Taxonomy" id="1837380"/>
    <lineage>
        <taxon>Bacteria</taxon>
        <taxon>Thermotogati</taxon>
        <taxon>Deinococcota</taxon>
        <taxon>Deinococci</taxon>
        <taxon>Deinococcales</taxon>
        <taxon>Deinococcaceae</taxon>
        <taxon>Deinococcus</taxon>
    </lineage>
</organism>
<accession>A0ABQ2SQZ6</accession>
<name>A0ABQ2SQZ6_9DEIO</name>
<keyword evidence="4" id="KW-0998">Cell outer membrane</keyword>
<comment type="subcellular location">
    <subcellularLocation>
        <location evidence="1">Cell outer membrane</location>
        <topology evidence="1">Single-pass membrane protein</topology>
    </subcellularLocation>
    <subcellularLocation>
        <location evidence="2">Periplasm</location>
    </subcellularLocation>
</comment>
<dbReference type="Gene3D" id="3.30.700.10">
    <property type="entry name" value="Glycoprotein, Type 4 Pilin"/>
    <property type="match status" value="1"/>
</dbReference>
<gene>
    <name evidence="6" type="ORF">GCM10008961_28580</name>
</gene>
<dbReference type="EMBL" id="BMQO01000016">
    <property type="protein sequence ID" value="GGS35109.1"/>
    <property type="molecule type" value="Genomic_DNA"/>
</dbReference>
<dbReference type="SUPFAM" id="SSF54523">
    <property type="entry name" value="Pili subunits"/>
    <property type="match status" value="1"/>
</dbReference>
<evidence type="ECO:0000256" key="5">
    <source>
        <dbReference type="SAM" id="Phobius"/>
    </source>
</evidence>
<keyword evidence="3" id="KW-0574">Periplasm</keyword>
<dbReference type="PROSITE" id="PS00409">
    <property type="entry name" value="PROKAR_NTER_METHYL"/>
    <property type="match status" value="1"/>
</dbReference>
<sequence>MNRSAVRTSGFTLLEILIVMAIIGILAAIGYSSYLKTTRSNQVAEGARIFAGDLIALRDAAQKTSVDTRITWTAAPDQAIGNYTMTRSGTATARTPANTVVITCVAATGGACSARTITYAAPYAETSAGAVFKISSAYDSSVRPLFVKVGNVTGKVMFSDQQD</sequence>